<dbReference type="AlphaFoldDB" id="A0A2P5AJ39"/>
<evidence type="ECO:0000313" key="2">
    <source>
        <dbReference type="Proteomes" id="UP000237000"/>
    </source>
</evidence>
<feature type="non-terminal residue" evidence="1">
    <location>
        <position position="1"/>
    </location>
</feature>
<comment type="caution">
    <text evidence="1">The sequence shown here is derived from an EMBL/GenBank/DDBJ whole genome shotgun (WGS) entry which is preliminary data.</text>
</comment>
<dbReference type="EMBL" id="JXTC01000827">
    <property type="protein sequence ID" value="PON36527.1"/>
    <property type="molecule type" value="Genomic_DNA"/>
</dbReference>
<gene>
    <name evidence="1" type="ORF">TorRG33x02_349150</name>
</gene>
<reference evidence="2" key="1">
    <citation type="submission" date="2016-06" db="EMBL/GenBank/DDBJ databases">
        <title>Parallel loss of symbiosis genes in relatives of nitrogen-fixing non-legume Parasponia.</title>
        <authorList>
            <person name="Van Velzen R."/>
            <person name="Holmer R."/>
            <person name="Bu F."/>
            <person name="Rutten L."/>
            <person name="Van Zeijl A."/>
            <person name="Liu W."/>
            <person name="Santuari L."/>
            <person name="Cao Q."/>
            <person name="Sharma T."/>
            <person name="Shen D."/>
            <person name="Roswanjaya Y."/>
            <person name="Wardhani T."/>
            <person name="Kalhor M.S."/>
            <person name="Jansen J."/>
            <person name="Van den Hoogen J."/>
            <person name="Gungor B."/>
            <person name="Hartog M."/>
            <person name="Hontelez J."/>
            <person name="Verver J."/>
            <person name="Yang W.-C."/>
            <person name="Schijlen E."/>
            <person name="Repin R."/>
            <person name="Schilthuizen M."/>
            <person name="Schranz E."/>
            <person name="Heidstra R."/>
            <person name="Miyata K."/>
            <person name="Fedorova E."/>
            <person name="Kohlen W."/>
            <person name="Bisseling T."/>
            <person name="Smit S."/>
            <person name="Geurts R."/>
        </authorList>
    </citation>
    <scope>NUCLEOTIDE SEQUENCE [LARGE SCALE GENOMIC DNA]</scope>
    <source>
        <strain evidence="2">cv. RG33-2</strain>
    </source>
</reference>
<evidence type="ECO:0000313" key="1">
    <source>
        <dbReference type="EMBL" id="PON36527.1"/>
    </source>
</evidence>
<sequence>NPIHQRTCPCSFLCPIDPHPPHQASNAAVQLLIEEEEEDAIFCVFRTKTHRQPPFLLTFGEFNFGSLFSTTSDKLPAVK</sequence>
<protein>
    <submittedName>
        <fullName evidence="1">Uncharacterized protein</fullName>
    </submittedName>
</protein>
<dbReference type="Proteomes" id="UP000237000">
    <property type="component" value="Unassembled WGS sequence"/>
</dbReference>
<name>A0A2P5AJ39_TREOI</name>
<organism evidence="1 2">
    <name type="scientific">Trema orientale</name>
    <name type="common">Charcoal tree</name>
    <name type="synonym">Celtis orientalis</name>
    <dbReference type="NCBI Taxonomy" id="63057"/>
    <lineage>
        <taxon>Eukaryota</taxon>
        <taxon>Viridiplantae</taxon>
        <taxon>Streptophyta</taxon>
        <taxon>Embryophyta</taxon>
        <taxon>Tracheophyta</taxon>
        <taxon>Spermatophyta</taxon>
        <taxon>Magnoliopsida</taxon>
        <taxon>eudicotyledons</taxon>
        <taxon>Gunneridae</taxon>
        <taxon>Pentapetalae</taxon>
        <taxon>rosids</taxon>
        <taxon>fabids</taxon>
        <taxon>Rosales</taxon>
        <taxon>Cannabaceae</taxon>
        <taxon>Trema</taxon>
    </lineage>
</organism>
<proteinExistence type="predicted"/>
<accession>A0A2P5AJ39</accession>
<keyword evidence="2" id="KW-1185">Reference proteome</keyword>
<dbReference type="InParanoid" id="A0A2P5AJ39"/>